<feature type="domain" description="VWFA" evidence="7">
    <location>
        <begin position="374"/>
        <end position="550"/>
    </location>
</feature>
<dbReference type="InterPro" id="IPR000884">
    <property type="entry name" value="TSP1_rpt"/>
</dbReference>
<dbReference type="Pfam" id="PF00040">
    <property type="entry name" value="fn2"/>
    <property type="match status" value="1"/>
</dbReference>
<dbReference type="InterPro" id="IPR000421">
    <property type="entry name" value="FA58C"/>
</dbReference>
<dbReference type="Proteomes" id="UP000515163">
    <property type="component" value="Unplaced"/>
</dbReference>
<dbReference type="PANTHER" id="PTHR24020:SF20">
    <property type="entry name" value="PH DOMAIN-CONTAINING PROTEIN"/>
    <property type="match status" value="1"/>
</dbReference>
<dbReference type="PRINTS" id="PR00453">
    <property type="entry name" value="VWFADOMAIN"/>
</dbReference>
<dbReference type="Pfam" id="PF00754">
    <property type="entry name" value="F5_F8_type_C"/>
    <property type="match status" value="1"/>
</dbReference>
<evidence type="ECO:0000313" key="9">
    <source>
        <dbReference type="Proteomes" id="UP000515163"/>
    </source>
</evidence>
<evidence type="ECO:0000259" key="7">
    <source>
        <dbReference type="PROSITE" id="PS50234"/>
    </source>
</evidence>
<dbReference type="PROSITE" id="PS50022">
    <property type="entry name" value="FA58C_3"/>
    <property type="match status" value="1"/>
</dbReference>
<dbReference type="Gene3D" id="3.40.50.410">
    <property type="entry name" value="von Willebrand factor, type A domain"/>
    <property type="match status" value="2"/>
</dbReference>
<proteinExistence type="predicted"/>
<dbReference type="PROSITE" id="PS50234">
    <property type="entry name" value="VWFA"/>
    <property type="match status" value="2"/>
</dbReference>
<feature type="signal peptide" evidence="5">
    <location>
        <begin position="1"/>
        <end position="21"/>
    </location>
</feature>
<dbReference type="RefSeq" id="XP_031574612.1">
    <property type="nucleotide sequence ID" value="XM_031718752.1"/>
</dbReference>
<dbReference type="InterPro" id="IPR000562">
    <property type="entry name" value="FN_type2_dom"/>
</dbReference>
<dbReference type="GeneID" id="116308348"/>
<evidence type="ECO:0000256" key="2">
    <source>
        <dbReference type="ARBA" id="ARBA00023157"/>
    </source>
</evidence>
<dbReference type="InterPro" id="IPR036465">
    <property type="entry name" value="vWFA_dom_sf"/>
</dbReference>
<feature type="domain" description="VWFA" evidence="7">
    <location>
        <begin position="683"/>
        <end position="860"/>
    </location>
</feature>
<dbReference type="SUPFAM" id="SSF53300">
    <property type="entry name" value="vWA-like"/>
    <property type="match status" value="2"/>
</dbReference>
<feature type="chain" id="PRO_5028230138" evidence="5">
    <location>
        <begin position="22"/>
        <end position="1361"/>
    </location>
</feature>
<name>A0A6P8J4K4_ACTTE</name>
<feature type="domain" description="Fibronectin type-II" evidence="8">
    <location>
        <begin position="32"/>
        <end position="76"/>
    </location>
</feature>
<reference evidence="10" key="1">
    <citation type="submission" date="2025-08" db="UniProtKB">
        <authorList>
            <consortium name="RefSeq"/>
        </authorList>
    </citation>
    <scope>IDENTIFICATION</scope>
    <source>
        <tissue evidence="10">Tentacle</tissue>
    </source>
</reference>
<accession>A0A6P8J4K4</accession>
<dbReference type="PANTHER" id="PTHR24020">
    <property type="entry name" value="COLLAGEN ALPHA"/>
    <property type="match status" value="1"/>
</dbReference>
<dbReference type="InterPro" id="IPR036943">
    <property type="entry name" value="FN_type2_sf"/>
</dbReference>
<feature type="compositionally biased region" description="Pro residues" evidence="4">
    <location>
        <begin position="1351"/>
        <end position="1361"/>
    </location>
</feature>
<dbReference type="SMART" id="SM00209">
    <property type="entry name" value="TSP1"/>
    <property type="match status" value="7"/>
</dbReference>
<evidence type="ECO:0000259" key="6">
    <source>
        <dbReference type="PROSITE" id="PS50022"/>
    </source>
</evidence>
<dbReference type="FunFam" id="2.60.120.260:FF:000016">
    <property type="entry name" value="Contactin-associated protein-like 4 isoform 1"/>
    <property type="match status" value="1"/>
</dbReference>
<evidence type="ECO:0000256" key="1">
    <source>
        <dbReference type="ARBA" id="ARBA00022737"/>
    </source>
</evidence>
<evidence type="ECO:0000256" key="3">
    <source>
        <dbReference type="PROSITE-ProRule" id="PRU00479"/>
    </source>
</evidence>
<dbReference type="SUPFAM" id="SSF57440">
    <property type="entry name" value="Kringle-like"/>
    <property type="match status" value="1"/>
</dbReference>
<sequence>MRELILLFCLAFASIYKPIQGSSGANCPVKTRNRGCCVFPFVYKGVTYNQCIKGHSVWCSQTPNYDKDGKWDYCVGLEGKITADDKAWVYGNGQYMGNDNDRWNVIKSYMFGTDIEVVAILVKNTGGPSGLMATFSNGIRTDSSWKCTTTTYKNWHTTNFDDSSWPHAVEHALNGYTVRDIPRDVRWIGVRDPNAKQFYCRRRISVKPQLPPSSPACNEALGLESGWIENSAVTASSNWDAQHMAWRARLNIEKQGSFTGGWSARTNNVNQWIQVDFGRSTRVTAVATQGRQDSDQWVTRYTLSYGNNPNDLSSYRVNGYTKQFNGNTNRNTVVKHTLSPAAEGRYIRLHPKAWKGHISMRMEFYGCYMACKVDIGILMDESGSVSPEDWVREKNFVKDLSDHFEFGQKAAQIGVISFSTRANMDIQLNSNNNGNSFKKAVDRIRQARGWTYTATALNLAYNQLFHSSKGARSNVAKVLIVITDGFTTSGKESLRAPTKRLKDSSVNIISIGVGSKINKAELELMATTPINSHVFYVTQMEQLKDLISSITTSSCSSFTCRYVTCDYGTWGAWSKSCGQGMTRIRKLSKTNWHTTEKQGGCAGMKQTCDAQVTETKNDNCPCRYVSCSWNQWGAWSATCGKMTRIRTSKVTQHTVTRPNCDGLQTTCPSPESKSIYISCCKAEVGIMLDESGSVIDEDFKREKDFVNAMANGFGNYGPDGIQMGVITFSTGAAVDIKLNQYRNKQDFVNAVNRIVQFRGWTYTNKALDLARTHLFKPGNGVRKGVTKVLVIITDGVSTPGIASLKEPVRLLKESHVNIFTIGIGRRINKRELDLMASLPTESHVFQVASMSELPKLLQRISDSSCQAFTCKYVTCDYAPWSAWSASCGKGMRRTQRLVKVNQHTKQQQGGCSGLQTTCEATKTESKDMKCQCRYVECSWKPWGEWSATCGTATRRRESLVTVHVTDRLSCSGLQTTCPAPEVVTRTTNCPCKGISCTWNVWSMWSATCGRAQRRRTIKSTPIIQNLPDCSKVPQTCSQRPEIETRTTNCVCAYVECVWNPYSAWSATCGVVTRTRTIKTIRKTINKPDCSGLKQECTEKPQTERREVKCTCKFVKCTQNPWTDWSATCGKATRQRTWKTTQVTENRLTCDNLPQSCPAPEVENRETKCTCKFVKCTKNPWTDWSATCGKATRQRTWKTTQVTEDRLNCDNLPQSCPTKPEVESRETMCSCKTVDCVPGAWGDWSNDCGDVTRRRNITETAKVVQQLSCHGLPQKCANTFEEENKTLPDACQECFTVLCYYSAWQPWSATCGPATRRRYQIIDEIEVLRKSCEKLPLECTGDQQQTQTRDTPPCPTTPTPKP</sequence>
<dbReference type="SUPFAM" id="SSF49785">
    <property type="entry name" value="Galactose-binding domain-like"/>
    <property type="match status" value="1"/>
</dbReference>
<keyword evidence="9" id="KW-1185">Reference proteome</keyword>
<protein>
    <submittedName>
        <fullName evidence="10">Uncharacterized protein LOC116308348 isoform X1</fullName>
    </submittedName>
</protein>
<comment type="caution">
    <text evidence="3">Lacks conserved residue(s) required for the propagation of feature annotation.</text>
</comment>
<dbReference type="PROSITE" id="PS01285">
    <property type="entry name" value="FA58C_1"/>
    <property type="match status" value="1"/>
</dbReference>
<evidence type="ECO:0000259" key="8">
    <source>
        <dbReference type="PROSITE" id="PS51092"/>
    </source>
</evidence>
<dbReference type="InterPro" id="IPR013806">
    <property type="entry name" value="Kringle-like"/>
</dbReference>
<dbReference type="Gene3D" id="2.10.10.10">
    <property type="entry name" value="Fibronectin, type II, collagen-binding"/>
    <property type="match status" value="1"/>
</dbReference>
<dbReference type="Pfam" id="PF00092">
    <property type="entry name" value="VWA"/>
    <property type="match status" value="2"/>
</dbReference>
<gene>
    <name evidence="10" type="primary">LOC116308348</name>
</gene>
<dbReference type="Gene3D" id="2.60.120.260">
    <property type="entry name" value="Galactose-binding domain-like"/>
    <property type="match status" value="2"/>
</dbReference>
<dbReference type="CDD" id="cd00057">
    <property type="entry name" value="FA58C"/>
    <property type="match status" value="1"/>
</dbReference>
<evidence type="ECO:0000256" key="5">
    <source>
        <dbReference type="SAM" id="SignalP"/>
    </source>
</evidence>
<dbReference type="CDD" id="cd00062">
    <property type="entry name" value="FN2"/>
    <property type="match status" value="1"/>
</dbReference>
<dbReference type="InterPro" id="IPR002035">
    <property type="entry name" value="VWF_A"/>
</dbReference>
<dbReference type="SMART" id="SM00231">
    <property type="entry name" value="FA58C"/>
    <property type="match status" value="1"/>
</dbReference>
<keyword evidence="2" id="KW-1015">Disulfide bond</keyword>
<dbReference type="OrthoDB" id="5317514at2759"/>
<keyword evidence="1" id="KW-0677">Repeat</keyword>
<feature type="region of interest" description="Disordered" evidence="4">
    <location>
        <begin position="1340"/>
        <end position="1361"/>
    </location>
</feature>
<evidence type="ECO:0000256" key="4">
    <source>
        <dbReference type="SAM" id="MobiDB-lite"/>
    </source>
</evidence>
<dbReference type="KEGG" id="aten:116308348"/>
<dbReference type="InterPro" id="IPR050525">
    <property type="entry name" value="ECM_Assembly_Org"/>
</dbReference>
<dbReference type="CDD" id="cd01450">
    <property type="entry name" value="vWFA_subfamily_ECM"/>
    <property type="match status" value="2"/>
</dbReference>
<dbReference type="InterPro" id="IPR008979">
    <property type="entry name" value="Galactose-bd-like_sf"/>
</dbReference>
<evidence type="ECO:0000313" key="10">
    <source>
        <dbReference type="RefSeq" id="XP_031574612.1"/>
    </source>
</evidence>
<dbReference type="SMART" id="SM00059">
    <property type="entry name" value="FN2"/>
    <property type="match status" value="1"/>
</dbReference>
<feature type="domain" description="F5/8 type C" evidence="6">
    <location>
        <begin position="217"/>
        <end position="367"/>
    </location>
</feature>
<keyword evidence="5" id="KW-0732">Signal</keyword>
<dbReference type="InParanoid" id="A0A6P8J4K4"/>
<dbReference type="PROSITE" id="PS51092">
    <property type="entry name" value="FN2_2"/>
    <property type="match status" value="1"/>
</dbReference>
<organism evidence="9 10">
    <name type="scientific">Actinia tenebrosa</name>
    <name type="common">Australian red waratah sea anemone</name>
    <dbReference type="NCBI Taxonomy" id="6105"/>
    <lineage>
        <taxon>Eukaryota</taxon>
        <taxon>Metazoa</taxon>
        <taxon>Cnidaria</taxon>
        <taxon>Anthozoa</taxon>
        <taxon>Hexacorallia</taxon>
        <taxon>Actiniaria</taxon>
        <taxon>Actiniidae</taxon>
        <taxon>Actinia</taxon>
    </lineage>
</organism>
<dbReference type="SMART" id="SM00327">
    <property type="entry name" value="VWA"/>
    <property type="match status" value="2"/>
</dbReference>